<dbReference type="InterPro" id="IPR009003">
    <property type="entry name" value="Peptidase_S1_PA"/>
</dbReference>
<dbReference type="CDD" id="cd00190">
    <property type="entry name" value="Tryp_SPc"/>
    <property type="match status" value="1"/>
</dbReference>
<organism evidence="5 6">
    <name type="scientific">Stenotrophomonas oahuensis</name>
    <dbReference type="NCBI Taxonomy" id="3003271"/>
    <lineage>
        <taxon>Bacteria</taxon>
        <taxon>Pseudomonadati</taxon>
        <taxon>Pseudomonadota</taxon>
        <taxon>Gammaproteobacteria</taxon>
        <taxon>Lysobacterales</taxon>
        <taxon>Lysobacteraceae</taxon>
        <taxon>Stenotrophomonas</taxon>
    </lineage>
</organism>
<dbReference type="PANTHER" id="PTHR24252">
    <property type="entry name" value="ACROSIN-RELATED"/>
    <property type="match status" value="1"/>
</dbReference>
<dbReference type="InterPro" id="IPR001314">
    <property type="entry name" value="Peptidase_S1A"/>
</dbReference>
<accession>A0ABY9YU53</accession>
<sequence length="278" mass="29514">MHRTYRPALAAALITALFPLSALAAPAAPDLPAETAAPRIIGGQDAEPGQYPFMVSLQRLRRGDTDHLRHSCGATLISPSWVLTAAHCVDDVRANDLAAATGLHTLDTAPRRRVSNVKAIHVHPAYDATTLVNDVALVQLKRPVAKAETVDILLEGDGTYLRPGRSFTVTGWGVTDMDADDLPTVLQTVQVPFVGFKQCAQAYPDLQAGTAICAGTEGRDSCQGDSGGPLMVQRKGRWTVLGTVSWGEGCALPGLPGVYARLSNGHVRDFVLATWTGD</sequence>
<dbReference type="SMART" id="SM00020">
    <property type="entry name" value="Tryp_SPc"/>
    <property type="match status" value="1"/>
</dbReference>
<keyword evidence="2 5" id="KW-0645">Protease</keyword>
<dbReference type="InterPro" id="IPR001254">
    <property type="entry name" value="Trypsin_dom"/>
</dbReference>
<dbReference type="Pfam" id="PF00089">
    <property type="entry name" value="Trypsin"/>
    <property type="match status" value="1"/>
</dbReference>
<dbReference type="Gene3D" id="2.40.10.10">
    <property type="entry name" value="Trypsin-like serine proteases"/>
    <property type="match status" value="1"/>
</dbReference>
<dbReference type="EMBL" id="CP115541">
    <property type="protein sequence ID" value="WNH54121.1"/>
    <property type="molecule type" value="Genomic_DNA"/>
</dbReference>
<dbReference type="InterPro" id="IPR018114">
    <property type="entry name" value="TRYPSIN_HIS"/>
</dbReference>
<reference evidence="5 6" key="1">
    <citation type="submission" date="2022-12" db="EMBL/GenBank/DDBJ databases">
        <title>Two new species, Stenotrophomonas aracearum and Stenotrophomonas oahuensis, isolated from Anthurium (Araceae family) in Hawaii.</title>
        <authorList>
            <person name="Chunag S.C."/>
            <person name="Dobhal S."/>
            <person name="Alvarez A."/>
            <person name="Arif M."/>
        </authorList>
    </citation>
    <scope>NUCLEOTIDE SEQUENCE [LARGE SCALE GENOMIC DNA]</scope>
    <source>
        <strain evidence="5 6">A5586</strain>
    </source>
</reference>
<dbReference type="InterPro" id="IPR033116">
    <property type="entry name" value="TRYPSIN_SER"/>
</dbReference>
<feature type="signal peptide" evidence="3">
    <location>
        <begin position="1"/>
        <end position="24"/>
    </location>
</feature>
<dbReference type="RefSeq" id="WP_311193234.1">
    <property type="nucleotide sequence ID" value="NZ_CP115541.1"/>
</dbReference>
<evidence type="ECO:0000259" key="4">
    <source>
        <dbReference type="PROSITE" id="PS50240"/>
    </source>
</evidence>
<evidence type="ECO:0000256" key="1">
    <source>
        <dbReference type="ARBA" id="ARBA00023157"/>
    </source>
</evidence>
<keyword evidence="6" id="KW-1185">Reference proteome</keyword>
<dbReference type="GO" id="GO:0008233">
    <property type="term" value="F:peptidase activity"/>
    <property type="evidence" value="ECO:0007669"/>
    <property type="project" value="UniProtKB-KW"/>
</dbReference>
<dbReference type="Proteomes" id="UP001302072">
    <property type="component" value="Chromosome"/>
</dbReference>
<feature type="domain" description="Peptidase S1" evidence="4">
    <location>
        <begin position="40"/>
        <end position="278"/>
    </location>
</feature>
<dbReference type="PANTHER" id="PTHR24252:SF7">
    <property type="entry name" value="HYALIN"/>
    <property type="match status" value="1"/>
</dbReference>
<keyword evidence="3" id="KW-0732">Signal</keyword>
<keyword evidence="1" id="KW-1015">Disulfide bond</keyword>
<evidence type="ECO:0000313" key="6">
    <source>
        <dbReference type="Proteomes" id="UP001302072"/>
    </source>
</evidence>
<proteinExistence type="predicted"/>
<dbReference type="SUPFAM" id="SSF50494">
    <property type="entry name" value="Trypsin-like serine proteases"/>
    <property type="match status" value="1"/>
</dbReference>
<dbReference type="GO" id="GO:0006508">
    <property type="term" value="P:proteolysis"/>
    <property type="evidence" value="ECO:0007669"/>
    <property type="project" value="UniProtKB-KW"/>
</dbReference>
<evidence type="ECO:0000256" key="2">
    <source>
        <dbReference type="RuleBase" id="RU363034"/>
    </source>
</evidence>
<keyword evidence="2" id="KW-0378">Hydrolase</keyword>
<dbReference type="PRINTS" id="PR00722">
    <property type="entry name" value="CHYMOTRYPSIN"/>
</dbReference>
<dbReference type="PROSITE" id="PS00134">
    <property type="entry name" value="TRYPSIN_HIS"/>
    <property type="match status" value="1"/>
</dbReference>
<dbReference type="InterPro" id="IPR043504">
    <property type="entry name" value="Peptidase_S1_PA_chymotrypsin"/>
</dbReference>
<name>A0ABY9YU53_9GAMM</name>
<evidence type="ECO:0000256" key="3">
    <source>
        <dbReference type="SAM" id="SignalP"/>
    </source>
</evidence>
<dbReference type="PROSITE" id="PS00135">
    <property type="entry name" value="TRYPSIN_SER"/>
    <property type="match status" value="1"/>
</dbReference>
<keyword evidence="2" id="KW-0720">Serine protease</keyword>
<dbReference type="PROSITE" id="PS50240">
    <property type="entry name" value="TRYPSIN_DOM"/>
    <property type="match status" value="1"/>
</dbReference>
<feature type="chain" id="PRO_5047470978" evidence="3">
    <location>
        <begin position="25"/>
        <end position="278"/>
    </location>
</feature>
<gene>
    <name evidence="5" type="ORF">PDM29_07545</name>
</gene>
<protein>
    <submittedName>
        <fullName evidence="5">Serine protease</fullName>
    </submittedName>
</protein>
<evidence type="ECO:0000313" key="5">
    <source>
        <dbReference type="EMBL" id="WNH54121.1"/>
    </source>
</evidence>